<feature type="binding site" evidence="6">
    <location>
        <position position="162"/>
    </location>
    <ligand>
        <name>Fe cation</name>
        <dbReference type="ChEBI" id="CHEBI:24875"/>
    </ligand>
</feature>
<keyword evidence="3 6" id="KW-0378">Hydrolase</keyword>
<keyword evidence="8" id="KW-1185">Reference proteome</keyword>
<evidence type="ECO:0000256" key="1">
    <source>
        <dbReference type="ARBA" id="ARBA00010759"/>
    </source>
</evidence>
<evidence type="ECO:0000256" key="2">
    <source>
        <dbReference type="ARBA" id="ARBA00022723"/>
    </source>
</evidence>
<dbReference type="HAMAP" id="MF_00163">
    <property type="entry name" value="Pep_deformylase"/>
    <property type="match status" value="1"/>
</dbReference>
<keyword evidence="4 6" id="KW-0648">Protein biosynthesis</keyword>
<feature type="active site" evidence="6">
    <location>
        <position position="159"/>
    </location>
</feature>
<reference evidence="7 8" key="1">
    <citation type="submission" date="2024-10" db="EMBL/GenBank/DDBJ databases">
        <title>The Natural Products Discovery Center: Release of the First 8490 Sequenced Strains for Exploring Actinobacteria Biosynthetic Diversity.</title>
        <authorList>
            <person name="Kalkreuter E."/>
            <person name="Kautsar S.A."/>
            <person name="Yang D."/>
            <person name="Bader C.D."/>
            <person name="Teijaro C.N."/>
            <person name="Fluegel L."/>
            <person name="Davis C.M."/>
            <person name="Simpson J.R."/>
            <person name="Lauterbach L."/>
            <person name="Steele A.D."/>
            <person name="Gui C."/>
            <person name="Meng S."/>
            <person name="Li G."/>
            <person name="Viehrig K."/>
            <person name="Ye F."/>
            <person name="Su P."/>
            <person name="Kiefer A.F."/>
            <person name="Nichols A."/>
            <person name="Cepeda A.J."/>
            <person name="Yan W."/>
            <person name="Fan B."/>
            <person name="Jiang Y."/>
            <person name="Adhikari A."/>
            <person name="Zheng C.-J."/>
            <person name="Schuster L."/>
            <person name="Cowan T.M."/>
            <person name="Smanski M.J."/>
            <person name="Chevrette M.G."/>
            <person name="De Carvalho L.P.S."/>
            <person name="Shen B."/>
        </authorList>
    </citation>
    <scope>NUCLEOTIDE SEQUENCE [LARGE SCALE GENOMIC DNA]</scope>
    <source>
        <strain evidence="7 8">NPDC053346</strain>
    </source>
</reference>
<comment type="caution">
    <text evidence="7">The sequence shown here is derived from an EMBL/GenBank/DDBJ whole genome shotgun (WGS) entry which is preliminary data.</text>
</comment>
<accession>A0ABW8D2G2</accession>
<protein>
    <recommendedName>
        <fullName evidence="6">Peptide deformylase</fullName>
        <shortName evidence="6">PDF</shortName>
        <ecNumber evidence="6">3.5.1.88</ecNumber>
    </recommendedName>
    <alternativeName>
        <fullName evidence="6">Polypeptide deformylase</fullName>
    </alternativeName>
</protein>
<dbReference type="SUPFAM" id="SSF56420">
    <property type="entry name" value="Peptide deformylase"/>
    <property type="match status" value="1"/>
</dbReference>
<dbReference type="Pfam" id="PF01327">
    <property type="entry name" value="Pep_deformylase"/>
    <property type="match status" value="1"/>
</dbReference>
<dbReference type="NCBIfam" id="NF001159">
    <property type="entry name" value="PRK00150.1-3"/>
    <property type="match status" value="1"/>
</dbReference>
<gene>
    <name evidence="6 7" type="primary">def</name>
    <name evidence="7" type="ORF">ACIGW0_25810</name>
</gene>
<dbReference type="RefSeq" id="WP_399619155.1">
    <property type="nucleotide sequence ID" value="NZ_JBITYT010000012.1"/>
</dbReference>
<keyword evidence="2 6" id="KW-0479">Metal-binding</keyword>
<dbReference type="PRINTS" id="PR01576">
    <property type="entry name" value="PDEFORMYLASE"/>
</dbReference>
<evidence type="ECO:0000256" key="3">
    <source>
        <dbReference type="ARBA" id="ARBA00022801"/>
    </source>
</evidence>
<evidence type="ECO:0000313" key="8">
    <source>
        <dbReference type="Proteomes" id="UP001614391"/>
    </source>
</evidence>
<evidence type="ECO:0000313" key="7">
    <source>
        <dbReference type="EMBL" id="MFI9122765.1"/>
    </source>
</evidence>
<dbReference type="Proteomes" id="UP001614391">
    <property type="component" value="Unassembled WGS sequence"/>
</dbReference>
<name>A0ABW8D2G2_STRBI</name>
<dbReference type="NCBIfam" id="TIGR00079">
    <property type="entry name" value="pept_deformyl"/>
    <property type="match status" value="1"/>
</dbReference>
<dbReference type="Gene3D" id="3.90.45.10">
    <property type="entry name" value="Peptide deformylase"/>
    <property type="match status" value="1"/>
</dbReference>
<dbReference type="GO" id="GO:0042586">
    <property type="term" value="F:peptide deformylase activity"/>
    <property type="evidence" value="ECO:0007669"/>
    <property type="project" value="UniProtKB-EC"/>
</dbReference>
<comment type="similarity">
    <text evidence="1 6">Belongs to the polypeptide deformylase family.</text>
</comment>
<dbReference type="EC" id="3.5.1.88" evidence="6"/>
<dbReference type="PANTHER" id="PTHR10458:SF2">
    <property type="entry name" value="PEPTIDE DEFORMYLASE, MITOCHONDRIAL"/>
    <property type="match status" value="1"/>
</dbReference>
<comment type="catalytic activity">
    <reaction evidence="6">
        <text>N-terminal N-formyl-L-methionyl-[peptide] + H2O = N-terminal L-methionyl-[peptide] + formate</text>
        <dbReference type="Rhea" id="RHEA:24420"/>
        <dbReference type="Rhea" id="RHEA-COMP:10639"/>
        <dbReference type="Rhea" id="RHEA-COMP:10640"/>
        <dbReference type="ChEBI" id="CHEBI:15377"/>
        <dbReference type="ChEBI" id="CHEBI:15740"/>
        <dbReference type="ChEBI" id="CHEBI:49298"/>
        <dbReference type="ChEBI" id="CHEBI:64731"/>
        <dbReference type="EC" id="3.5.1.88"/>
    </reaction>
</comment>
<comment type="cofactor">
    <cofactor evidence="6">
        <name>Fe(2+)</name>
        <dbReference type="ChEBI" id="CHEBI:29033"/>
    </cofactor>
    <text evidence="6">Binds 1 Fe(2+) ion.</text>
</comment>
<dbReference type="InterPro" id="IPR036821">
    <property type="entry name" value="Peptide_deformylase_sf"/>
</dbReference>
<dbReference type="InterPro" id="IPR023635">
    <property type="entry name" value="Peptide_deformylase"/>
</dbReference>
<feature type="binding site" evidence="6">
    <location>
        <position position="116"/>
    </location>
    <ligand>
        <name>Fe cation</name>
        <dbReference type="ChEBI" id="CHEBI:24875"/>
    </ligand>
</feature>
<dbReference type="CDD" id="cd00487">
    <property type="entry name" value="Pep_deformylase"/>
    <property type="match status" value="1"/>
</dbReference>
<organism evidence="7 8">
    <name type="scientific">Streptomyces bikiniensis</name>
    <dbReference type="NCBI Taxonomy" id="1896"/>
    <lineage>
        <taxon>Bacteria</taxon>
        <taxon>Bacillati</taxon>
        <taxon>Actinomycetota</taxon>
        <taxon>Actinomycetes</taxon>
        <taxon>Kitasatosporales</taxon>
        <taxon>Streptomycetaceae</taxon>
        <taxon>Streptomyces</taxon>
    </lineage>
</organism>
<evidence type="ECO:0000256" key="6">
    <source>
        <dbReference type="HAMAP-Rule" id="MF_00163"/>
    </source>
</evidence>
<evidence type="ECO:0000256" key="4">
    <source>
        <dbReference type="ARBA" id="ARBA00022917"/>
    </source>
</evidence>
<dbReference type="EMBL" id="JBITYT010000012">
    <property type="protein sequence ID" value="MFI9122765.1"/>
    <property type="molecule type" value="Genomic_DNA"/>
</dbReference>
<dbReference type="PANTHER" id="PTHR10458">
    <property type="entry name" value="PEPTIDE DEFORMYLASE"/>
    <property type="match status" value="1"/>
</dbReference>
<comment type="function">
    <text evidence="6">Removes the formyl group from the N-terminal Met of newly synthesized proteins. Requires at least a dipeptide for an efficient rate of reaction. N-terminal L-methionine is a prerequisite for activity but the enzyme has broad specificity at other positions.</text>
</comment>
<evidence type="ECO:0000256" key="5">
    <source>
        <dbReference type="ARBA" id="ARBA00023004"/>
    </source>
</evidence>
<keyword evidence="5 6" id="KW-0408">Iron</keyword>
<proteinExistence type="inferred from homology"/>
<sequence>MPSSPFKRSAVARSLPPEAMGGAYRPITETGDPVLHQRCADVVEFGTPYLARLLRDMYFTMHAAHGAGLAANQVGVDLRLFVYDCPDEEGTRRIGHVLNPELRLAGDVWSTRGEGCLSVPGAQQELRRLTEATVHGQDWEGNAVTVHGTGLLARCLQHETDHTNGTLYLDRLGVEARTRALHQMRRNRARTVAERDERARLLAARAQAGDG</sequence>
<feature type="binding site" evidence="6">
    <location>
        <position position="158"/>
    </location>
    <ligand>
        <name>Fe cation</name>
        <dbReference type="ChEBI" id="CHEBI:24875"/>
    </ligand>
</feature>